<dbReference type="GO" id="GO:0016787">
    <property type="term" value="F:hydrolase activity"/>
    <property type="evidence" value="ECO:0007669"/>
    <property type="project" value="UniProtKB-KW"/>
</dbReference>
<reference evidence="3 4" key="1">
    <citation type="submission" date="2022-09" db="EMBL/GenBank/DDBJ databases">
        <title>Chelativorans salina sp. nov., a novel slightly halophilic bacterium isolated from a saline lake sediment enrichment.</title>
        <authorList>
            <person name="Gao L."/>
            <person name="Fang B.-Z."/>
            <person name="Li W.-J."/>
        </authorList>
    </citation>
    <scope>NUCLEOTIDE SEQUENCE [LARGE SCALE GENOMIC DNA]</scope>
    <source>
        <strain evidence="3 4">EGI FJ00035</strain>
    </source>
</reference>
<feature type="domain" description="AB hydrolase-1" evidence="2">
    <location>
        <begin position="49"/>
        <end position="224"/>
    </location>
</feature>
<dbReference type="InterPro" id="IPR000073">
    <property type="entry name" value="AB_hydrolase_1"/>
</dbReference>
<accession>A0ABT2LSP0</accession>
<keyword evidence="4" id="KW-1185">Reference proteome</keyword>
<dbReference type="Pfam" id="PF07746">
    <property type="entry name" value="LigA"/>
    <property type="match status" value="1"/>
</dbReference>
<dbReference type="SUPFAM" id="SSF48076">
    <property type="entry name" value="LigA subunit of an aromatic-ring-opening dioxygenase LigAB"/>
    <property type="match status" value="1"/>
</dbReference>
<organism evidence="3 4">
    <name type="scientific">Chelativorans salis</name>
    <dbReference type="NCBI Taxonomy" id="2978478"/>
    <lineage>
        <taxon>Bacteria</taxon>
        <taxon>Pseudomonadati</taxon>
        <taxon>Pseudomonadota</taxon>
        <taxon>Alphaproteobacteria</taxon>
        <taxon>Hyphomicrobiales</taxon>
        <taxon>Phyllobacteriaceae</taxon>
        <taxon>Chelativorans</taxon>
    </lineage>
</organism>
<dbReference type="PANTHER" id="PTHR43798:SF29">
    <property type="entry name" value="AB HYDROLASE-1 DOMAIN-CONTAINING PROTEIN"/>
    <property type="match status" value="1"/>
</dbReference>
<dbReference type="Gene3D" id="3.40.50.1820">
    <property type="entry name" value="alpha/beta hydrolase"/>
    <property type="match status" value="1"/>
</dbReference>
<dbReference type="InterPro" id="IPR036622">
    <property type="entry name" value="LigA_sf"/>
</dbReference>
<proteinExistence type="predicted"/>
<evidence type="ECO:0000313" key="4">
    <source>
        <dbReference type="Proteomes" id="UP001320831"/>
    </source>
</evidence>
<comment type="caution">
    <text evidence="3">The sequence shown here is derived from an EMBL/GenBank/DDBJ whole genome shotgun (WGS) entry which is preliminary data.</text>
</comment>
<sequence length="356" mass="39425">MSQPTLVLIPGLLCDSFAWHKQAGVFGKDMPIGIADVSAGVSITGMAEDILTRHPGVLWVAGHSMGARIALEMVRLAPERVAKLALIDTGIHPRREGEEIKRQELVDLAYSDGMSALAARWLPPMVHEAHHGDEVLMDGLTEMVLRASPEQHERQIEALLSRPDAAAYLGTVTCPVLLVVGRYDKWSPVAQHEDMLALLPDARLVIIEDAGHFAPLEQPEAVTAAMRMWMAGWQKEDKMTDTSEDGKQALPETPLFDREANFRGYRMNKMAMDLGRAENREAFKADEDAYLDRYGLSDEERAAVKARDWHEMVRLGGNLFFILKISAIDPTPMTRIAAAQAGMDHDAFLAQRLGKV</sequence>
<dbReference type="Proteomes" id="UP001320831">
    <property type="component" value="Unassembled WGS sequence"/>
</dbReference>
<evidence type="ECO:0000313" key="3">
    <source>
        <dbReference type="EMBL" id="MCT7376648.1"/>
    </source>
</evidence>
<dbReference type="EMBL" id="JAOCZP010000005">
    <property type="protein sequence ID" value="MCT7376648.1"/>
    <property type="molecule type" value="Genomic_DNA"/>
</dbReference>
<dbReference type="InterPro" id="IPR050266">
    <property type="entry name" value="AB_hydrolase_sf"/>
</dbReference>
<evidence type="ECO:0000259" key="1">
    <source>
        <dbReference type="Pfam" id="PF07746"/>
    </source>
</evidence>
<gene>
    <name evidence="3" type="ORF">N5A92_16570</name>
</gene>
<name>A0ABT2LSP0_9HYPH</name>
<dbReference type="SUPFAM" id="SSF53474">
    <property type="entry name" value="alpha/beta-Hydrolases"/>
    <property type="match status" value="1"/>
</dbReference>
<protein>
    <submittedName>
        <fullName evidence="3">Alpha/beta fold hydrolase</fullName>
    </submittedName>
</protein>
<dbReference type="InterPro" id="IPR029058">
    <property type="entry name" value="AB_hydrolase_fold"/>
</dbReference>
<dbReference type="PANTHER" id="PTHR43798">
    <property type="entry name" value="MONOACYLGLYCEROL LIPASE"/>
    <property type="match status" value="1"/>
</dbReference>
<keyword evidence="3" id="KW-0378">Hydrolase</keyword>
<dbReference type="Gene3D" id="1.10.700.10">
    <property type="entry name" value="Dioxygenase LigAB, LigA subunit"/>
    <property type="match status" value="1"/>
</dbReference>
<dbReference type="InterPro" id="IPR011986">
    <property type="entry name" value="Xdiol_dOase_LigA"/>
</dbReference>
<dbReference type="RefSeq" id="WP_260904763.1">
    <property type="nucleotide sequence ID" value="NZ_JAOCZP010000005.1"/>
</dbReference>
<evidence type="ECO:0000259" key="2">
    <source>
        <dbReference type="Pfam" id="PF12697"/>
    </source>
</evidence>
<feature type="domain" description="Extradiol ring-cleavage dioxygenase LigAB LigA subunit" evidence="1">
    <location>
        <begin position="267"/>
        <end position="352"/>
    </location>
</feature>
<dbReference type="Pfam" id="PF12697">
    <property type="entry name" value="Abhydrolase_6"/>
    <property type="match status" value="1"/>
</dbReference>